<dbReference type="Gene3D" id="3.10.100.10">
    <property type="entry name" value="Mannose-Binding Protein A, subunit A"/>
    <property type="match status" value="1"/>
</dbReference>
<dbReference type="Pfam" id="PF00059">
    <property type="entry name" value="Lectin_C"/>
    <property type="match status" value="1"/>
</dbReference>
<dbReference type="OMA" id="ITMDYAN"/>
<accession>A0A3Q2YC78</accession>
<dbReference type="InterPro" id="IPR016186">
    <property type="entry name" value="C-type_lectin-like/link_sf"/>
</dbReference>
<dbReference type="CDD" id="cd03590">
    <property type="entry name" value="CLECT_DC-SIGN_like"/>
    <property type="match status" value="1"/>
</dbReference>
<dbReference type="SMART" id="SM00034">
    <property type="entry name" value="CLECT"/>
    <property type="match status" value="1"/>
</dbReference>
<evidence type="ECO:0000259" key="2">
    <source>
        <dbReference type="PROSITE" id="PS50041"/>
    </source>
</evidence>
<dbReference type="PROSITE" id="PS50041">
    <property type="entry name" value="C_TYPE_LECTIN_2"/>
    <property type="match status" value="1"/>
</dbReference>
<protein>
    <submittedName>
        <fullName evidence="3">C-type lectin domain family 4 member M-like</fullName>
    </submittedName>
</protein>
<feature type="domain" description="C-type lectin" evidence="2">
    <location>
        <begin position="105"/>
        <end position="200"/>
    </location>
</feature>
<keyword evidence="4" id="KW-1185">Reference proteome</keyword>
<dbReference type="InterPro" id="IPR050111">
    <property type="entry name" value="C-type_lectin/snaclec_domain"/>
</dbReference>
<proteinExistence type="predicted"/>
<reference evidence="3" key="2">
    <citation type="submission" date="2025-09" db="UniProtKB">
        <authorList>
            <consortium name="Ensembl"/>
        </authorList>
    </citation>
    <scope>IDENTIFICATION</scope>
</reference>
<organism evidence="3 4">
    <name type="scientific">Hippocampus comes</name>
    <name type="common">Tiger tail seahorse</name>
    <dbReference type="NCBI Taxonomy" id="109280"/>
    <lineage>
        <taxon>Eukaryota</taxon>
        <taxon>Metazoa</taxon>
        <taxon>Chordata</taxon>
        <taxon>Craniata</taxon>
        <taxon>Vertebrata</taxon>
        <taxon>Euteleostomi</taxon>
        <taxon>Actinopterygii</taxon>
        <taxon>Neopterygii</taxon>
        <taxon>Teleostei</taxon>
        <taxon>Neoteleostei</taxon>
        <taxon>Acanthomorphata</taxon>
        <taxon>Syngnathiaria</taxon>
        <taxon>Syngnathiformes</taxon>
        <taxon>Syngnathoidei</taxon>
        <taxon>Syngnathidae</taxon>
        <taxon>Hippocampus</taxon>
    </lineage>
</organism>
<dbReference type="InterPro" id="IPR016187">
    <property type="entry name" value="CTDL_fold"/>
</dbReference>
<dbReference type="InterPro" id="IPR001304">
    <property type="entry name" value="C-type_lectin-like"/>
</dbReference>
<keyword evidence="1" id="KW-0430">Lectin</keyword>
<dbReference type="GeneTree" id="ENSGT01020000230338"/>
<dbReference type="STRING" id="109280.ENSHCOP00000015549"/>
<dbReference type="Ensembl" id="ENSHCOT00000023498.1">
    <property type="protein sequence ID" value="ENSHCOP00000015549.1"/>
    <property type="gene ID" value="ENSHCOG00000019173.1"/>
</dbReference>
<reference evidence="3" key="1">
    <citation type="submission" date="2025-08" db="UniProtKB">
        <authorList>
            <consortium name="Ensembl"/>
        </authorList>
    </citation>
    <scope>IDENTIFICATION</scope>
</reference>
<dbReference type="AlphaFoldDB" id="A0A3Q2YC78"/>
<dbReference type="Proteomes" id="UP000264820">
    <property type="component" value="Unplaced"/>
</dbReference>
<dbReference type="InterPro" id="IPR033989">
    <property type="entry name" value="CD209-like_CTLD"/>
</dbReference>
<dbReference type="GO" id="GO:0030246">
    <property type="term" value="F:carbohydrate binding"/>
    <property type="evidence" value="ECO:0007669"/>
    <property type="project" value="UniProtKB-KW"/>
</dbReference>
<evidence type="ECO:0000313" key="4">
    <source>
        <dbReference type="Proteomes" id="UP000264820"/>
    </source>
</evidence>
<evidence type="ECO:0000313" key="3">
    <source>
        <dbReference type="Ensembl" id="ENSHCOP00000015549.1"/>
    </source>
</evidence>
<sequence>MVRFDRREVSVQMDYLNVPQASSKGGTEAVTARNVYKLVAVSLGLLCVLQAALNISLRLTTLHSDSKKEEIATDATCTNSTQETEELKRKISTIDSYGRKGWVYFLSSLYYISSTTRTWFGSRADCLRRGADLVVINSREEQNFVVKFNKLLWIGLKEQEGTWKWVDGSQLKTSYWASNEPNNYEGAKEDCVQIRFHEIN</sequence>
<name>A0A3Q2YC78_HIPCM</name>
<evidence type="ECO:0000256" key="1">
    <source>
        <dbReference type="ARBA" id="ARBA00022734"/>
    </source>
</evidence>
<dbReference type="SUPFAM" id="SSF56436">
    <property type="entry name" value="C-type lectin-like"/>
    <property type="match status" value="1"/>
</dbReference>
<dbReference type="PANTHER" id="PTHR22803">
    <property type="entry name" value="MANNOSE, PHOSPHOLIPASE, LECTIN RECEPTOR RELATED"/>
    <property type="match status" value="1"/>
</dbReference>